<dbReference type="PANTHER" id="PTHR46579">
    <property type="entry name" value="F5/8 TYPE C DOMAIN-CONTAINING PROTEIN-RELATED"/>
    <property type="match status" value="1"/>
</dbReference>
<comment type="caution">
    <text evidence="2">The sequence shown here is derived from an EMBL/GenBank/DDBJ whole genome shotgun (WGS) entry which is preliminary data.</text>
</comment>
<dbReference type="AlphaFoldDB" id="A0AAE1HPI9"/>
<evidence type="ECO:0000313" key="3">
    <source>
        <dbReference type="Proteomes" id="UP001219518"/>
    </source>
</evidence>
<feature type="compositionally biased region" description="Basic and acidic residues" evidence="1">
    <location>
        <begin position="114"/>
        <end position="126"/>
    </location>
</feature>
<keyword evidence="2" id="KW-0328">Glycosyltransferase</keyword>
<sequence>MPKDERYVSYRTSLRRAKKRRLQDLDSDNSDVCLLFGGAIGNPEDGKSEEGEAGSCAEGSQAQDVGGIPETEESHLEAAEFEEPFQHNYYTEYSEEEEESVDLLDQLMVDNENEEAKESGDLHDELTVNSSSAAGDDYGNEESVPSSLPCSERNDLTNEHDNFNSTSFDLNCNNLDTPLQLREGMKAKDIFIIALALSVRHSWNYEEILDYLQSQNALIDVPCLPSNKEKLFSVLRQHASEITYHAYCPHCRQYLGLKEKLPIQTKCTNQICAIVSLKSKLKYFVTLDLKSQLERFLSIPGIAEKLKYPITRNKHHPNSIQDIFDGSEYKRLVNEGIISENDLTYVFNTDGVKYLKGPKGSAWPLYIRINELRPSLRQKYLFLAGVWVDTVEPEMNVFLKPFVDQANILSANGVSWKPDGVSIVVSKIVPLCQCVDSKARYKLYNMTQFNAKEGGCTFCNAKTVNGKYPVLSPHDQPVPLLRTDQKVKDQMVEAQCSGTTIEGIKGVSALMNLDHFNLMSGQGLDDLHAAYEGCAKHHTDLLMKVKGQTSLKVRRLVVNRRLGKVKFPSKISRTEFDISRRKSWKGSMWRTWLLFCGTVCLQGLIPDKLLTHFALLSYAVFLISQDEIMSEDLPVINEYLTKYVKLFQKYYGLEHMYYNVHLMLHFHDCVMRLGPSFAYSTFGFESWNRKCITLQVHSPQGVVDQIAHRNIIRTLVNVALYLDLDVAPHIKDQLRKILSSTNRDVKFQVGETYFLGVEEEKTCTVEQIEVLERERYPGVVSFYSYRKVFFRSVLYSAAGSATRVAVDDSEVYTWKDTFASVAFFVRFEFEGQQIAGAFLHEHHVYPLQPARHIVKVGSEEALLHFEVMDTIRSPVVSIKLSQSDHFLVPMSNCHEID</sequence>
<protein>
    <submittedName>
        <fullName evidence="2">ATP phosphoribosyltransferase</fullName>
    </submittedName>
</protein>
<feature type="region of interest" description="Disordered" evidence="1">
    <location>
        <begin position="38"/>
        <end position="74"/>
    </location>
</feature>
<gene>
    <name evidence="2" type="ORF">KUF71_012311</name>
</gene>
<name>A0AAE1HPI9_9NEOP</name>
<dbReference type="PANTHER" id="PTHR46579:SF1">
    <property type="entry name" value="F5_8 TYPE C DOMAIN-CONTAINING PROTEIN"/>
    <property type="match status" value="1"/>
</dbReference>
<dbReference type="EMBL" id="JAHWGI010001182">
    <property type="protein sequence ID" value="KAK3924360.1"/>
    <property type="molecule type" value="Genomic_DNA"/>
</dbReference>
<evidence type="ECO:0000313" key="2">
    <source>
        <dbReference type="EMBL" id="KAK3924360.1"/>
    </source>
</evidence>
<keyword evidence="3" id="KW-1185">Reference proteome</keyword>
<feature type="compositionally biased region" description="Low complexity" evidence="1">
    <location>
        <begin position="53"/>
        <end position="62"/>
    </location>
</feature>
<dbReference type="GO" id="GO:0016757">
    <property type="term" value="F:glycosyltransferase activity"/>
    <property type="evidence" value="ECO:0007669"/>
    <property type="project" value="UniProtKB-KW"/>
</dbReference>
<evidence type="ECO:0000256" key="1">
    <source>
        <dbReference type="SAM" id="MobiDB-lite"/>
    </source>
</evidence>
<dbReference type="Proteomes" id="UP001219518">
    <property type="component" value="Unassembled WGS sequence"/>
</dbReference>
<proteinExistence type="predicted"/>
<organism evidence="2 3">
    <name type="scientific">Frankliniella fusca</name>
    <dbReference type="NCBI Taxonomy" id="407009"/>
    <lineage>
        <taxon>Eukaryota</taxon>
        <taxon>Metazoa</taxon>
        <taxon>Ecdysozoa</taxon>
        <taxon>Arthropoda</taxon>
        <taxon>Hexapoda</taxon>
        <taxon>Insecta</taxon>
        <taxon>Pterygota</taxon>
        <taxon>Neoptera</taxon>
        <taxon>Paraneoptera</taxon>
        <taxon>Thysanoptera</taxon>
        <taxon>Terebrantia</taxon>
        <taxon>Thripoidea</taxon>
        <taxon>Thripidae</taxon>
        <taxon>Frankliniella</taxon>
    </lineage>
</organism>
<reference evidence="2" key="1">
    <citation type="submission" date="2021-07" db="EMBL/GenBank/DDBJ databases">
        <authorList>
            <person name="Catto M.A."/>
            <person name="Jacobson A."/>
            <person name="Kennedy G."/>
            <person name="Labadie P."/>
            <person name="Hunt B.G."/>
            <person name="Srinivasan R."/>
        </authorList>
    </citation>
    <scope>NUCLEOTIDE SEQUENCE</scope>
    <source>
        <strain evidence="2">PL_HMW_Pooled</strain>
        <tissue evidence="2">Head</tissue>
    </source>
</reference>
<accession>A0AAE1HPI9</accession>
<keyword evidence="2" id="KW-0808">Transferase</keyword>
<reference evidence="2" key="2">
    <citation type="journal article" date="2023" name="BMC Genomics">
        <title>Pest status, molecular evolution, and epigenetic factors derived from the genome assembly of Frankliniella fusca, a thysanopteran phytovirus vector.</title>
        <authorList>
            <person name="Catto M.A."/>
            <person name="Labadie P.E."/>
            <person name="Jacobson A.L."/>
            <person name="Kennedy G.G."/>
            <person name="Srinivasan R."/>
            <person name="Hunt B.G."/>
        </authorList>
    </citation>
    <scope>NUCLEOTIDE SEQUENCE</scope>
    <source>
        <strain evidence="2">PL_HMW_Pooled</strain>
    </source>
</reference>
<feature type="region of interest" description="Disordered" evidence="1">
    <location>
        <begin position="114"/>
        <end position="158"/>
    </location>
</feature>